<comment type="pathway">
    <text evidence="1">Protein modification; protein ubiquitination.</text>
</comment>
<feature type="domain" description="Sucrose phosphatase-like" evidence="7">
    <location>
        <begin position="94"/>
        <end position="160"/>
    </location>
</feature>
<protein>
    <recommendedName>
        <fullName evidence="12">Sucrose-phosphate phosphatase</fullName>
    </recommendedName>
</protein>
<dbReference type="GO" id="GO:0008270">
    <property type="term" value="F:zinc ion binding"/>
    <property type="evidence" value="ECO:0007669"/>
    <property type="project" value="UniProtKB-KW"/>
</dbReference>
<keyword evidence="2" id="KW-0479">Metal-binding</keyword>
<keyword evidence="11" id="KW-1185">Reference proteome</keyword>
<dbReference type="PANTHER" id="PTHR46521:SF15">
    <property type="entry name" value="SUCROSE-PHOSPHATASE"/>
    <property type="match status" value="1"/>
</dbReference>
<dbReference type="SUPFAM" id="SSF54427">
    <property type="entry name" value="NTF2-like"/>
    <property type="match status" value="1"/>
</dbReference>
<evidence type="ECO:0000256" key="4">
    <source>
        <dbReference type="ARBA" id="ARBA00022786"/>
    </source>
</evidence>
<dbReference type="Pfam" id="PF05116">
    <property type="entry name" value="S6PP"/>
    <property type="match status" value="1"/>
</dbReference>
<dbReference type="InterPro" id="IPR032710">
    <property type="entry name" value="NTF2-like_dom_sf"/>
</dbReference>
<keyword evidence="5" id="KW-0378">Hydrolase</keyword>
<dbReference type="AlphaFoldDB" id="A0AA36E830"/>
<dbReference type="SUPFAM" id="SSF57850">
    <property type="entry name" value="RING/U-box"/>
    <property type="match status" value="1"/>
</dbReference>
<dbReference type="InterPro" id="IPR023214">
    <property type="entry name" value="HAD_sf"/>
</dbReference>
<dbReference type="GO" id="GO:0005986">
    <property type="term" value="P:sucrose biosynthetic process"/>
    <property type="evidence" value="ECO:0007669"/>
    <property type="project" value="InterPro"/>
</dbReference>
<dbReference type="Pfam" id="PF12678">
    <property type="entry name" value="zf-rbx1"/>
    <property type="match status" value="1"/>
</dbReference>
<feature type="domain" description="Sucrose-phosphatase C-terminal" evidence="8">
    <location>
        <begin position="183"/>
        <end position="312"/>
    </location>
</feature>
<evidence type="ECO:0000256" key="3">
    <source>
        <dbReference type="ARBA" id="ARBA00022771"/>
    </source>
</evidence>
<evidence type="ECO:0000259" key="7">
    <source>
        <dbReference type="Pfam" id="PF05116"/>
    </source>
</evidence>
<dbReference type="SUPFAM" id="SSF56784">
    <property type="entry name" value="HAD-like"/>
    <property type="match status" value="1"/>
</dbReference>
<evidence type="ECO:0000259" key="9">
    <source>
        <dbReference type="Pfam" id="PF12678"/>
    </source>
</evidence>
<dbReference type="InterPro" id="IPR013679">
    <property type="entry name" value="SPP_C"/>
</dbReference>
<dbReference type="PANTHER" id="PTHR46521">
    <property type="entry name" value="SUCROSE-PHOSPHATASE 2-RELATED"/>
    <property type="match status" value="1"/>
</dbReference>
<dbReference type="Gene3D" id="3.10.450.50">
    <property type="match status" value="1"/>
</dbReference>
<evidence type="ECO:0000256" key="2">
    <source>
        <dbReference type="ARBA" id="ARBA00022723"/>
    </source>
</evidence>
<dbReference type="InterPro" id="IPR006380">
    <property type="entry name" value="SPP-like_dom"/>
</dbReference>
<dbReference type="InterPro" id="IPR051518">
    <property type="entry name" value="Sucrose_Phosphatase"/>
</dbReference>
<dbReference type="Proteomes" id="UP001177003">
    <property type="component" value="Chromosome 5"/>
</dbReference>
<keyword evidence="6" id="KW-0862">Zinc</keyword>
<evidence type="ECO:0000313" key="10">
    <source>
        <dbReference type="EMBL" id="CAI9285702.1"/>
    </source>
</evidence>
<evidence type="ECO:0008006" key="12">
    <source>
        <dbReference type="Google" id="ProtNLM"/>
    </source>
</evidence>
<proteinExistence type="predicted"/>
<dbReference type="GO" id="GO:0050307">
    <property type="term" value="F:sucrose-phosphate phosphatase activity"/>
    <property type="evidence" value="ECO:0007669"/>
    <property type="project" value="InterPro"/>
</dbReference>
<organism evidence="10 11">
    <name type="scientific">Lactuca saligna</name>
    <name type="common">Willowleaf lettuce</name>
    <dbReference type="NCBI Taxonomy" id="75948"/>
    <lineage>
        <taxon>Eukaryota</taxon>
        <taxon>Viridiplantae</taxon>
        <taxon>Streptophyta</taxon>
        <taxon>Embryophyta</taxon>
        <taxon>Tracheophyta</taxon>
        <taxon>Spermatophyta</taxon>
        <taxon>Magnoliopsida</taxon>
        <taxon>eudicotyledons</taxon>
        <taxon>Gunneridae</taxon>
        <taxon>Pentapetalae</taxon>
        <taxon>asterids</taxon>
        <taxon>campanulids</taxon>
        <taxon>Asterales</taxon>
        <taxon>Asteraceae</taxon>
        <taxon>Cichorioideae</taxon>
        <taxon>Cichorieae</taxon>
        <taxon>Lactucinae</taxon>
        <taxon>Lactuca</taxon>
    </lineage>
</organism>
<reference evidence="10" key="1">
    <citation type="submission" date="2023-04" db="EMBL/GenBank/DDBJ databases">
        <authorList>
            <person name="Vijverberg K."/>
            <person name="Xiong W."/>
            <person name="Schranz E."/>
        </authorList>
    </citation>
    <scope>NUCLEOTIDE SEQUENCE</scope>
</reference>
<dbReference type="Pfam" id="PF08472">
    <property type="entry name" value="S6PP_C"/>
    <property type="match status" value="1"/>
</dbReference>
<accession>A0AA36E830</accession>
<dbReference type="InterPro" id="IPR036412">
    <property type="entry name" value="HAD-like_sf"/>
</dbReference>
<dbReference type="Gene3D" id="3.40.50.1000">
    <property type="entry name" value="HAD superfamily/HAD-like"/>
    <property type="match status" value="1"/>
</dbReference>
<keyword evidence="4" id="KW-0833">Ubl conjugation pathway</keyword>
<evidence type="ECO:0000256" key="5">
    <source>
        <dbReference type="ARBA" id="ARBA00022801"/>
    </source>
</evidence>
<keyword evidence="3" id="KW-0863">Zinc-finger</keyword>
<dbReference type="EMBL" id="OX465081">
    <property type="protein sequence ID" value="CAI9285702.1"/>
    <property type="molecule type" value="Genomic_DNA"/>
</dbReference>
<feature type="domain" description="Zinc finger RING-H2-type" evidence="9">
    <location>
        <begin position="42"/>
        <end position="80"/>
    </location>
</feature>
<sequence length="324" mass="37196">MDDSPCFTFGHFSSGDGVAMLDISNYGRRVDHHRDMHMDTDHMSYEMEYNDQERIGMLDCSHGYHVDCIKKWLTVKNTCPRGNYQKMVAEGKLPKNTLACGDYGNDAELFTIPDVHGVMVKNAQEELLQWYAENAKNNPKIKHADETCTAGIIQAIGHFKLGPSTSPRDLPFPDLFKLDDFDPAYEVVKFYLYLESWFRGDIENPAQYLYNLKAVCSSSGSYFSPFGVEQSLHELIGKLEECYGEKKGTKIRIWVDQVFPSQLDSNTWLVKFKKLEQSGEEQMCCFTTIILILKDMKLSQGLTWVHVHQTWMDGSTSDNKNWFL</sequence>
<gene>
    <name evidence="10" type="ORF">LSALG_LOCUS25161</name>
</gene>
<evidence type="ECO:0000256" key="1">
    <source>
        <dbReference type="ARBA" id="ARBA00004906"/>
    </source>
</evidence>
<evidence type="ECO:0000313" key="11">
    <source>
        <dbReference type="Proteomes" id="UP001177003"/>
    </source>
</evidence>
<name>A0AA36E830_LACSI</name>
<evidence type="ECO:0000256" key="6">
    <source>
        <dbReference type="ARBA" id="ARBA00022833"/>
    </source>
</evidence>
<evidence type="ECO:0000259" key="8">
    <source>
        <dbReference type="Pfam" id="PF08472"/>
    </source>
</evidence>
<dbReference type="InterPro" id="IPR024766">
    <property type="entry name" value="Znf_RING_H2"/>
</dbReference>